<dbReference type="RefSeq" id="WP_070983698.1">
    <property type="nucleotide sequence ID" value="NZ_MKJU01000022.1"/>
</dbReference>
<dbReference type="InterPro" id="IPR044068">
    <property type="entry name" value="CB"/>
</dbReference>
<evidence type="ECO:0000256" key="3">
    <source>
        <dbReference type="ARBA" id="ARBA00022618"/>
    </source>
</evidence>
<dbReference type="GO" id="GO:0005737">
    <property type="term" value="C:cytoplasm"/>
    <property type="evidence" value="ECO:0007669"/>
    <property type="project" value="UniProtKB-SubCell"/>
</dbReference>
<evidence type="ECO:0000256" key="7">
    <source>
        <dbReference type="ARBA" id="ARBA00023172"/>
    </source>
</evidence>
<reference evidence="12 13" key="1">
    <citation type="submission" date="2016-09" db="EMBL/GenBank/DDBJ databases">
        <title>Pseudoalteromonas amylolytica sp. nov., isolated from the surface seawater.</title>
        <authorList>
            <person name="Wu Y.-H."/>
            <person name="Cheng H."/>
            <person name="Jin X.-B."/>
            <person name="Wang C.-S."/>
            <person name="Xu X.-W."/>
        </authorList>
    </citation>
    <scope>NUCLEOTIDE SEQUENCE [LARGE SCALE GENOMIC DNA]</scope>
    <source>
        <strain evidence="12 13">JW1</strain>
    </source>
</reference>
<keyword evidence="3" id="KW-0132">Cell division</keyword>
<dbReference type="GO" id="GO:0015074">
    <property type="term" value="P:DNA integration"/>
    <property type="evidence" value="ECO:0007669"/>
    <property type="project" value="UniProtKB-KW"/>
</dbReference>
<dbReference type="InterPro" id="IPR004107">
    <property type="entry name" value="Integrase_SAM-like_N"/>
</dbReference>
<dbReference type="InterPro" id="IPR011010">
    <property type="entry name" value="DNA_brk_join_enz"/>
</dbReference>
<name>A0A1S1MW14_9GAMM</name>
<evidence type="ECO:0000256" key="8">
    <source>
        <dbReference type="ARBA" id="ARBA00023306"/>
    </source>
</evidence>
<evidence type="ECO:0000256" key="2">
    <source>
        <dbReference type="ARBA" id="ARBA00022490"/>
    </source>
</evidence>
<dbReference type="GO" id="GO:0007059">
    <property type="term" value="P:chromosome segregation"/>
    <property type="evidence" value="ECO:0007669"/>
    <property type="project" value="UniProtKB-KW"/>
</dbReference>
<dbReference type="Proteomes" id="UP000179786">
    <property type="component" value="Unassembled WGS sequence"/>
</dbReference>
<proteinExistence type="predicted"/>
<sequence length="317" mass="36570">MQISETCEQFLAYCKTNKQLSTLTLKAYRQDLTTFQSLVREQEISEFDKKQLQNYLHRLQQTNLSVRTIKRRLACLKAMFRWLEREEFIQTNPFHKADISIKVPTQLPRNIPKSSLRKMLRAARTNLNICKHDSYNITTLSALIKTPKQLNQLTTLLAIELLFATGVRVSELINIDIKHIHLSEKKIKIFGKGQRERYVFIPSSEVVELIRAYLPLRNITTAGHSLLLTNSRGKPASAHFIRKLIRETSHAAKLEKVTPHMYRHSAACQLLESGVDIRFVQRLLGHQSILTTQLYTHVNDNALQKQITKANTRGGIF</sequence>
<dbReference type="PANTHER" id="PTHR30349">
    <property type="entry name" value="PHAGE INTEGRASE-RELATED"/>
    <property type="match status" value="1"/>
</dbReference>
<dbReference type="Pfam" id="PF02899">
    <property type="entry name" value="Phage_int_SAM_1"/>
    <property type="match status" value="1"/>
</dbReference>
<evidence type="ECO:0000256" key="4">
    <source>
        <dbReference type="ARBA" id="ARBA00022829"/>
    </source>
</evidence>
<evidence type="ECO:0000313" key="12">
    <source>
        <dbReference type="EMBL" id="OHU91921.1"/>
    </source>
</evidence>
<keyword evidence="2" id="KW-0963">Cytoplasm</keyword>
<keyword evidence="4" id="KW-0159">Chromosome partition</keyword>
<evidence type="ECO:0000256" key="6">
    <source>
        <dbReference type="ARBA" id="ARBA00023125"/>
    </source>
</evidence>
<dbReference type="Gene3D" id="1.10.443.10">
    <property type="entry name" value="Intergrase catalytic core"/>
    <property type="match status" value="1"/>
</dbReference>
<comment type="subcellular location">
    <subcellularLocation>
        <location evidence="1">Cytoplasm</location>
    </subcellularLocation>
</comment>
<dbReference type="PROSITE" id="PS51900">
    <property type="entry name" value="CB"/>
    <property type="match status" value="1"/>
</dbReference>
<dbReference type="AlphaFoldDB" id="A0A1S1MW14"/>
<comment type="caution">
    <text evidence="12">The sequence shown here is derived from an EMBL/GenBank/DDBJ whole genome shotgun (WGS) entry which is preliminary data.</text>
</comment>
<feature type="domain" description="Core-binding (CB)" evidence="11">
    <location>
        <begin position="1"/>
        <end position="84"/>
    </location>
</feature>
<dbReference type="GO" id="GO:0051301">
    <property type="term" value="P:cell division"/>
    <property type="evidence" value="ECO:0007669"/>
    <property type="project" value="UniProtKB-KW"/>
</dbReference>
<gene>
    <name evidence="12" type="ORF">BET10_06155</name>
</gene>
<feature type="domain" description="Tyr recombinase" evidence="10">
    <location>
        <begin position="106"/>
        <end position="309"/>
    </location>
</feature>
<dbReference type="InterPro" id="IPR013762">
    <property type="entry name" value="Integrase-like_cat_sf"/>
</dbReference>
<evidence type="ECO:0000313" key="13">
    <source>
        <dbReference type="Proteomes" id="UP000179786"/>
    </source>
</evidence>
<evidence type="ECO:0008006" key="14">
    <source>
        <dbReference type="Google" id="ProtNLM"/>
    </source>
</evidence>
<evidence type="ECO:0000259" key="11">
    <source>
        <dbReference type="PROSITE" id="PS51900"/>
    </source>
</evidence>
<dbReference type="InterPro" id="IPR050090">
    <property type="entry name" value="Tyrosine_recombinase_XerCD"/>
</dbReference>
<dbReference type="GO" id="GO:0006310">
    <property type="term" value="P:DNA recombination"/>
    <property type="evidence" value="ECO:0007669"/>
    <property type="project" value="UniProtKB-KW"/>
</dbReference>
<evidence type="ECO:0000256" key="9">
    <source>
        <dbReference type="PROSITE-ProRule" id="PRU01248"/>
    </source>
</evidence>
<keyword evidence="7" id="KW-0233">DNA recombination</keyword>
<protein>
    <recommendedName>
        <fullName evidence="14">Integrase</fullName>
    </recommendedName>
</protein>
<evidence type="ECO:0000256" key="1">
    <source>
        <dbReference type="ARBA" id="ARBA00004496"/>
    </source>
</evidence>
<dbReference type="Pfam" id="PF00589">
    <property type="entry name" value="Phage_integrase"/>
    <property type="match status" value="1"/>
</dbReference>
<dbReference type="InterPro" id="IPR002104">
    <property type="entry name" value="Integrase_catalytic"/>
</dbReference>
<dbReference type="PROSITE" id="PS51898">
    <property type="entry name" value="TYR_RECOMBINASE"/>
    <property type="match status" value="1"/>
</dbReference>
<keyword evidence="5" id="KW-0229">DNA integration</keyword>
<dbReference type="OrthoDB" id="9801717at2"/>
<evidence type="ECO:0000259" key="10">
    <source>
        <dbReference type="PROSITE" id="PS51898"/>
    </source>
</evidence>
<evidence type="ECO:0000256" key="5">
    <source>
        <dbReference type="ARBA" id="ARBA00022908"/>
    </source>
</evidence>
<organism evidence="12 13">
    <name type="scientific">Pseudoalteromonas amylolytica</name>
    <dbReference type="NCBI Taxonomy" id="1859457"/>
    <lineage>
        <taxon>Bacteria</taxon>
        <taxon>Pseudomonadati</taxon>
        <taxon>Pseudomonadota</taxon>
        <taxon>Gammaproteobacteria</taxon>
        <taxon>Alteromonadales</taxon>
        <taxon>Pseudoalteromonadaceae</taxon>
        <taxon>Pseudoalteromonas</taxon>
    </lineage>
</organism>
<keyword evidence="8" id="KW-0131">Cell cycle</keyword>
<dbReference type="InterPro" id="IPR010998">
    <property type="entry name" value="Integrase_recombinase_N"/>
</dbReference>
<dbReference type="EMBL" id="MKJU01000022">
    <property type="protein sequence ID" value="OHU91921.1"/>
    <property type="molecule type" value="Genomic_DNA"/>
</dbReference>
<accession>A0A1S1MW14</accession>
<dbReference type="PANTHER" id="PTHR30349:SF77">
    <property type="entry name" value="TYROSINE RECOMBINASE XERC"/>
    <property type="match status" value="1"/>
</dbReference>
<dbReference type="GO" id="GO:0003677">
    <property type="term" value="F:DNA binding"/>
    <property type="evidence" value="ECO:0007669"/>
    <property type="project" value="UniProtKB-UniRule"/>
</dbReference>
<keyword evidence="6 9" id="KW-0238">DNA-binding</keyword>
<dbReference type="STRING" id="1859457.BET10_06155"/>
<keyword evidence="13" id="KW-1185">Reference proteome</keyword>
<dbReference type="Gene3D" id="1.10.150.130">
    <property type="match status" value="1"/>
</dbReference>
<dbReference type="SUPFAM" id="SSF56349">
    <property type="entry name" value="DNA breaking-rejoining enzymes"/>
    <property type="match status" value="1"/>
</dbReference>